<dbReference type="GO" id="GO:0006397">
    <property type="term" value="P:mRNA processing"/>
    <property type="evidence" value="ECO:0007669"/>
    <property type="project" value="UniProtKB-KW"/>
</dbReference>
<evidence type="ECO:0000259" key="6">
    <source>
        <dbReference type="Pfam" id="PF17846"/>
    </source>
</evidence>
<feature type="domain" description="Xrn1 helical" evidence="6">
    <location>
        <begin position="321"/>
        <end position="617"/>
    </location>
</feature>
<keyword evidence="5" id="KW-0269">Exonuclease</keyword>
<dbReference type="GO" id="GO:0000956">
    <property type="term" value="P:nuclear-transcribed mRNA catabolic process"/>
    <property type="evidence" value="ECO:0007669"/>
    <property type="project" value="TreeGrafter"/>
</dbReference>
<evidence type="ECO:0000256" key="3">
    <source>
        <dbReference type="ARBA" id="ARBA00022722"/>
    </source>
</evidence>
<evidence type="ECO:0000256" key="1">
    <source>
        <dbReference type="ARBA" id="ARBA00006994"/>
    </source>
</evidence>
<dbReference type="FunFam" id="1.25.40.1050:FF:000002">
    <property type="entry name" value="5'-3' exoribonuclease"/>
    <property type="match status" value="1"/>
</dbReference>
<sequence>MSRYAETCLACNCSPQRALFPTPHSPQHFSILREVVLDRKAQEKQKEKIANGHVPGPTPLQFLHVWTLREYLQREYFEGVDWSLVPGGFDLERVIDDFVFLCFFVGNDFLPHIPALEIRDGAIDMLIYSYKALLPSLGGYISDAGRVHLPRAEAVLREVAQFEEEVFERSRRREEGRARAQAARTMQEGGQVAPGAFGSLYPPRDNGQKLLWNAMKAFADAAVMDAVLPIPASSISSGFHKASFHLYLTLLNLHDASQPDGSFLVKCKRAPRKKGADEAGFVEHANGLLGAEGVGAEGGEASVECTVDDFNMRLALRLEKLEEAAASQPDVVRYGESGWKERYYAHKLQVHKGDEAMKRYVVGCYVQGLCWTLMYYYQGVQDWGWFYPFHYAPCASDIIGLHEFAGGQFTLGAPFTPFQQLMAVFPPSSGHALPESYRTLMVHPASPIIDFYPIDFRMDLNGKKFFWQAIALLPFIDAARLRASLAPLDTTLEAEEARRNSFGAELLFARASSPLGALIVAATAHHGAASAGAPCRAPLDISPYVPGFGGALSWAGDRVGSAGSPLPAPIGGDAYGLAPLKESTVAGAEYTPPAYVTHVPRLLPTIHLPPIVLQPHDRCQLSRDSEAACRSLAARLATYGPGSAVPVAV</sequence>
<feature type="non-terminal residue" evidence="7">
    <location>
        <position position="649"/>
    </location>
</feature>
<dbReference type="GO" id="GO:0004534">
    <property type="term" value="F:5'-3' RNA exonuclease activity"/>
    <property type="evidence" value="ECO:0007669"/>
    <property type="project" value="TreeGrafter"/>
</dbReference>
<evidence type="ECO:0000313" key="8">
    <source>
        <dbReference type="Proteomes" id="UP000037460"/>
    </source>
</evidence>
<keyword evidence="8" id="KW-1185">Reference proteome</keyword>
<keyword evidence="2" id="KW-0507">mRNA processing</keyword>
<reference evidence="8" key="1">
    <citation type="journal article" date="2015" name="PLoS Genet.">
        <title>Genome Sequence and Transcriptome Analyses of Chrysochromulina tobin: Metabolic Tools for Enhanced Algal Fitness in the Prominent Order Prymnesiales (Haptophyceae).</title>
        <authorList>
            <person name="Hovde B.T."/>
            <person name="Deodato C.R."/>
            <person name="Hunsperger H.M."/>
            <person name="Ryken S.A."/>
            <person name="Yost W."/>
            <person name="Jha R.K."/>
            <person name="Patterson J."/>
            <person name="Monnat R.J. Jr."/>
            <person name="Barlow S.B."/>
            <person name="Starkenburg S.R."/>
            <person name="Cattolico R.A."/>
        </authorList>
    </citation>
    <scope>NUCLEOTIDE SEQUENCE</scope>
    <source>
        <strain evidence="8">CCMP291</strain>
    </source>
</reference>
<dbReference type="Gene3D" id="1.25.40.1050">
    <property type="match status" value="1"/>
</dbReference>
<accession>A0A0M0J4C9</accession>
<dbReference type="Proteomes" id="UP000037460">
    <property type="component" value="Unassembled WGS sequence"/>
</dbReference>
<comment type="caution">
    <text evidence="7">The sequence shown here is derived from an EMBL/GenBank/DDBJ whole genome shotgun (WGS) entry which is preliminary data.</text>
</comment>
<dbReference type="AlphaFoldDB" id="A0A0M0J4C9"/>
<dbReference type="GO" id="GO:0005634">
    <property type="term" value="C:nucleus"/>
    <property type="evidence" value="ECO:0007669"/>
    <property type="project" value="TreeGrafter"/>
</dbReference>
<dbReference type="GO" id="GO:0003723">
    <property type="term" value="F:RNA binding"/>
    <property type="evidence" value="ECO:0007669"/>
    <property type="project" value="TreeGrafter"/>
</dbReference>
<evidence type="ECO:0000256" key="4">
    <source>
        <dbReference type="ARBA" id="ARBA00022801"/>
    </source>
</evidence>
<dbReference type="InterPro" id="IPR041412">
    <property type="entry name" value="Xrn1_helical"/>
</dbReference>
<dbReference type="Pfam" id="PF17846">
    <property type="entry name" value="XRN_M"/>
    <property type="match status" value="2"/>
</dbReference>
<evidence type="ECO:0000256" key="2">
    <source>
        <dbReference type="ARBA" id="ARBA00022664"/>
    </source>
</evidence>
<dbReference type="OrthoDB" id="372487at2759"/>
<dbReference type="EMBL" id="JWZX01003385">
    <property type="protein sequence ID" value="KOO21177.1"/>
    <property type="molecule type" value="Genomic_DNA"/>
</dbReference>
<protein>
    <submittedName>
        <fullName evidence="7">5-3 exoribonuclease 3-like protein</fullName>
    </submittedName>
</protein>
<keyword evidence="3" id="KW-0540">Nuclease</keyword>
<organism evidence="7 8">
    <name type="scientific">Chrysochromulina tobinii</name>
    <dbReference type="NCBI Taxonomy" id="1460289"/>
    <lineage>
        <taxon>Eukaryota</taxon>
        <taxon>Haptista</taxon>
        <taxon>Haptophyta</taxon>
        <taxon>Prymnesiophyceae</taxon>
        <taxon>Prymnesiales</taxon>
        <taxon>Chrysochromulinaceae</taxon>
        <taxon>Chrysochromulina</taxon>
    </lineage>
</organism>
<dbReference type="InterPro" id="IPR027073">
    <property type="entry name" value="5_3_exoribonuclease"/>
</dbReference>
<gene>
    <name evidence="7" type="ORF">Ctob_000086</name>
</gene>
<proteinExistence type="inferred from homology"/>
<dbReference type="PANTHER" id="PTHR12341">
    <property type="entry name" value="5'-&gt;3' EXORIBONUCLEASE"/>
    <property type="match status" value="1"/>
</dbReference>
<feature type="domain" description="Xrn1 helical" evidence="6">
    <location>
        <begin position="89"/>
        <end position="186"/>
    </location>
</feature>
<evidence type="ECO:0000256" key="5">
    <source>
        <dbReference type="ARBA" id="ARBA00022839"/>
    </source>
</evidence>
<name>A0A0M0J4C9_9EUKA</name>
<comment type="similarity">
    <text evidence="1">Belongs to the 5'-3' exonuclease family. XRN2/RAT1 subfamily.</text>
</comment>
<keyword evidence="4" id="KW-0378">Hydrolase</keyword>
<evidence type="ECO:0000313" key="7">
    <source>
        <dbReference type="EMBL" id="KOO21177.1"/>
    </source>
</evidence>
<dbReference type="PANTHER" id="PTHR12341:SF41">
    <property type="entry name" value="5'-3' EXORIBONUCLEASE 2"/>
    <property type="match status" value="1"/>
</dbReference>